<dbReference type="EMBL" id="PXYI01000004">
    <property type="protein sequence ID" value="PSJ39559.1"/>
    <property type="molecule type" value="Genomic_DNA"/>
</dbReference>
<accession>A0A2P7QNK8</accession>
<evidence type="ECO:0000313" key="3">
    <source>
        <dbReference type="Proteomes" id="UP000241167"/>
    </source>
</evidence>
<name>A0A2P7QNK8_9SPHN</name>
<proteinExistence type="predicted"/>
<reference evidence="2 3" key="1">
    <citation type="submission" date="2018-03" db="EMBL/GenBank/DDBJ databases">
        <title>The draft genome of Sphingosinicella sp. GL-C-18.</title>
        <authorList>
            <person name="Liu L."/>
            <person name="Li L."/>
            <person name="Liang L."/>
            <person name="Zhang X."/>
            <person name="Wang T."/>
        </authorList>
    </citation>
    <scope>NUCLEOTIDE SEQUENCE [LARGE SCALE GENOMIC DNA]</scope>
    <source>
        <strain evidence="2 3">GL-C-18</strain>
    </source>
</reference>
<feature type="compositionally biased region" description="Low complexity" evidence="1">
    <location>
        <begin position="62"/>
        <end position="75"/>
    </location>
</feature>
<evidence type="ECO:0000256" key="1">
    <source>
        <dbReference type="SAM" id="MobiDB-lite"/>
    </source>
</evidence>
<dbReference type="Proteomes" id="UP000241167">
    <property type="component" value="Unassembled WGS sequence"/>
</dbReference>
<dbReference type="AlphaFoldDB" id="A0A2P7QNK8"/>
<keyword evidence="3" id="KW-1185">Reference proteome</keyword>
<gene>
    <name evidence="2" type="ORF">C7I55_13210</name>
</gene>
<organism evidence="2 3">
    <name type="scientific">Allosphingosinicella deserti</name>
    <dbReference type="NCBI Taxonomy" id="2116704"/>
    <lineage>
        <taxon>Bacteria</taxon>
        <taxon>Pseudomonadati</taxon>
        <taxon>Pseudomonadota</taxon>
        <taxon>Alphaproteobacteria</taxon>
        <taxon>Sphingomonadales</taxon>
        <taxon>Sphingomonadaceae</taxon>
        <taxon>Allosphingosinicella</taxon>
    </lineage>
</organism>
<dbReference type="RefSeq" id="WP_106513457.1">
    <property type="nucleotide sequence ID" value="NZ_PXYI01000004.1"/>
</dbReference>
<evidence type="ECO:0000313" key="2">
    <source>
        <dbReference type="EMBL" id="PSJ39559.1"/>
    </source>
</evidence>
<protein>
    <submittedName>
        <fullName evidence="2">Uncharacterized protein</fullName>
    </submittedName>
</protein>
<sequence length="75" mass="7448">MTPSVGDRSFSGAESPLSAEELENEAEEHVEIVGTDVGAGTKGSGSHLPASEADALDDEEGSPAAPSSAAILPPD</sequence>
<feature type="region of interest" description="Disordered" evidence="1">
    <location>
        <begin position="1"/>
        <end position="75"/>
    </location>
</feature>
<comment type="caution">
    <text evidence="2">The sequence shown here is derived from an EMBL/GenBank/DDBJ whole genome shotgun (WGS) entry which is preliminary data.</text>
</comment>